<evidence type="ECO:0000256" key="1">
    <source>
        <dbReference type="ARBA" id="ARBA00023015"/>
    </source>
</evidence>
<dbReference type="InterPro" id="IPR036388">
    <property type="entry name" value="WH-like_DNA-bd_sf"/>
</dbReference>
<dbReference type="AlphaFoldDB" id="A0A0T5P264"/>
<dbReference type="InterPro" id="IPR036390">
    <property type="entry name" value="WH_DNA-bd_sf"/>
</dbReference>
<dbReference type="SMART" id="SM00895">
    <property type="entry name" value="FCD"/>
    <property type="match status" value="1"/>
</dbReference>
<keyword evidence="6" id="KW-1185">Reference proteome</keyword>
<dbReference type="GO" id="GO:0003677">
    <property type="term" value="F:DNA binding"/>
    <property type="evidence" value="ECO:0007669"/>
    <property type="project" value="UniProtKB-KW"/>
</dbReference>
<dbReference type="PANTHER" id="PTHR43537:SF5">
    <property type="entry name" value="UXU OPERON TRANSCRIPTIONAL REGULATOR"/>
    <property type="match status" value="1"/>
</dbReference>
<evidence type="ECO:0000256" key="3">
    <source>
        <dbReference type="ARBA" id="ARBA00023163"/>
    </source>
</evidence>
<protein>
    <recommendedName>
        <fullName evidence="4">HTH gntR-type domain-containing protein</fullName>
    </recommendedName>
</protein>
<feature type="domain" description="HTH gntR-type" evidence="4">
    <location>
        <begin position="7"/>
        <end position="74"/>
    </location>
</feature>
<dbReference type="EMBL" id="LAXI01000025">
    <property type="protein sequence ID" value="KRS15217.1"/>
    <property type="molecule type" value="Genomic_DNA"/>
</dbReference>
<dbReference type="PRINTS" id="PR00035">
    <property type="entry name" value="HTHGNTR"/>
</dbReference>
<evidence type="ECO:0000313" key="6">
    <source>
        <dbReference type="Proteomes" id="UP000051401"/>
    </source>
</evidence>
<dbReference type="InterPro" id="IPR000524">
    <property type="entry name" value="Tscrpt_reg_HTH_GntR"/>
</dbReference>
<dbReference type="Gene3D" id="1.10.10.10">
    <property type="entry name" value="Winged helix-like DNA-binding domain superfamily/Winged helix DNA-binding domain"/>
    <property type="match status" value="2"/>
</dbReference>
<dbReference type="PROSITE" id="PS50949">
    <property type="entry name" value="HTH_GNTR"/>
    <property type="match status" value="1"/>
</dbReference>
<gene>
    <name evidence="5" type="ORF">XM52_25030</name>
</gene>
<dbReference type="SMART" id="SM00345">
    <property type="entry name" value="HTH_GNTR"/>
    <property type="match status" value="2"/>
</dbReference>
<dbReference type="GO" id="GO:0003700">
    <property type="term" value="F:DNA-binding transcription factor activity"/>
    <property type="evidence" value="ECO:0007669"/>
    <property type="project" value="InterPro"/>
</dbReference>
<dbReference type="SUPFAM" id="SSF46785">
    <property type="entry name" value="Winged helix' DNA-binding domain"/>
    <property type="match status" value="2"/>
</dbReference>
<dbReference type="PATRIC" id="fig|540747.5.peg.3361"/>
<reference evidence="5 6" key="1">
    <citation type="submission" date="2015-04" db="EMBL/GenBank/DDBJ databases">
        <title>The draft genome sequence of Roseovarius indicus B108T.</title>
        <authorList>
            <person name="Li G."/>
            <person name="Lai Q."/>
            <person name="Shao Z."/>
            <person name="Yan P."/>
        </authorList>
    </citation>
    <scope>NUCLEOTIDE SEQUENCE [LARGE SCALE GENOMIC DNA]</scope>
    <source>
        <strain evidence="5 6">B108</strain>
    </source>
</reference>
<comment type="caution">
    <text evidence="5">The sequence shown here is derived from an EMBL/GenBank/DDBJ whole genome shotgun (WGS) entry which is preliminary data.</text>
</comment>
<dbReference type="InterPro" id="IPR011711">
    <property type="entry name" value="GntR_C"/>
</dbReference>
<evidence type="ECO:0000259" key="4">
    <source>
        <dbReference type="PROSITE" id="PS50949"/>
    </source>
</evidence>
<dbReference type="Gene3D" id="1.20.120.530">
    <property type="entry name" value="GntR ligand-binding domain-like"/>
    <property type="match status" value="1"/>
</dbReference>
<name>A0A0T5P264_9RHOB</name>
<dbReference type="Proteomes" id="UP000051401">
    <property type="component" value="Unassembled WGS sequence"/>
</dbReference>
<dbReference type="STRING" id="540747.SAMN04488031_11137"/>
<organism evidence="5 6">
    <name type="scientific">Roseovarius indicus</name>
    <dbReference type="NCBI Taxonomy" id="540747"/>
    <lineage>
        <taxon>Bacteria</taxon>
        <taxon>Pseudomonadati</taxon>
        <taxon>Pseudomonadota</taxon>
        <taxon>Alphaproteobacteria</taxon>
        <taxon>Rhodobacterales</taxon>
        <taxon>Roseobacteraceae</taxon>
        <taxon>Roseovarius</taxon>
    </lineage>
</organism>
<evidence type="ECO:0000256" key="2">
    <source>
        <dbReference type="ARBA" id="ARBA00023125"/>
    </source>
</evidence>
<sequence length="308" mass="34688">MKMERRRKSHTELARRIVELLRVEGAEPGTKVAEQRLADSFGVSRTPIRAALRLLTETGILSYAPRQGYSLARPLDTASADAPGLPASEEDRLFQAILRDRFANRLGDTLSVNDLMQRYGTARTTVMHVVARMSEDGLLERGHGQHWRFGPAPDSLSAMEESARFRELIEPAALREPGFVPDAALFSDIRRRHQALLTDDVLQTEMRAWIDAGADFHDALAACCANRFLARAIRQQTRLRRLSTYHGGANRRRMRDAFHEHLAILDAVEAGDTDHAADLMLRHIRAAQDQRPRVSNRGVPPIARPIRR</sequence>
<keyword evidence="2" id="KW-0238">DNA-binding</keyword>
<evidence type="ECO:0000313" key="5">
    <source>
        <dbReference type="EMBL" id="KRS15217.1"/>
    </source>
</evidence>
<dbReference type="PANTHER" id="PTHR43537">
    <property type="entry name" value="TRANSCRIPTIONAL REGULATOR, GNTR FAMILY"/>
    <property type="match status" value="1"/>
</dbReference>
<dbReference type="SUPFAM" id="SSF48008">
    <property type="entry name" value="GntR ligand-binding domain-like"/>
    <property type="match status" value="1"/>
</dbReference>
<keyword evidence="3" id="KW-0804">Transcription</keyword>
<accession>A0A0T5P264</accession>
<keyword evidence="1" id="KW-0805">Transcription regulation</keyword>
<dbReference type="InterPro" id="IPR008920">
    <property type="entry name" value="TF_FadR/GntR_C"/>
</dbReference>
<dbReference type="Pfam" id="PF07729">
    <property type="entry name" value="FCD"/>
    <property type="match status" value="1"/>
</dbReference>
<dbReference type="Pfam" id="PF00392">
    <property type="entry name" value="GntR"/>
    <property type="match status" value="2"/>
</dbReference>
<proteinExistence type="predicted"/>